<reference evidence="2" key="2">
    <citation type="submission" date="2021-04" db="EMBL/GenBank/DDBJ databases">
        <authorList>
            <person name="Karlyshev A.V."/>
        </authorList>
    </citation>
    <scope>NUCLEOTIDE SEQUENCE</scope>
    <source>
        <strain evidence="2">LMG 29479</strain>
    </source>
</reference>
<evidence type="ECO:0000313" key="2">
    <source>
        <dbReference type="EMBL" id="MBR0564044.1"/>
    </source>
</evidence>
<feature type="transmembrane region" description="Helical" evidence="1">
    <location>
        <begin position="105"/>
        <end position="126"/>
    </location>
</feature>
<feature type="transmembrane region" description="Helical" evidence="1">
    <location>
        <begin position="76"/>
        <end position="93"/>
    </location>
</feature>
<reference evidence="3 4" key="1">
    <citation type="journal article" date="2021" name="Microbiol. Resour. Announc.">
        <title>Draft Genome Sequence of Coralloluteibacterium stylophorae LMG 29479T.</title>
        <authorList>
            <person name="Karlyshev A.V."/>
            <person name="Kudryashova E.B."/>
            <person name="Ariskina E.V."/>
            <person name="Conroy A.P."/>
            <person name="Abidueva E.Y."/>
        </authorList>
    </citation>
    <scope>NUCLEOTIDE SEQUENCE [LARGE SCALE GENOMIC DNA]</scope>
    <source>
        <strain evidence="3 4">LMG 29479</strain>
    </source>
</reference>
<gene>
    <name evidence="3" type="ORF">KB893_013140</name>
    <name evidence="2" type="ORF">KB893_16275</name>
</gene>
<dbReference type="RefSeq" id="WP_211927911.1">
    <property type="nucleotide sequence ID" value="NZ_JAGQFT020000009.1"/>
</dbReference>
<keyword evidence="1" id="KW-0812">Transmembrane</keyword>
<keyword evidence="1" id="KW-0472">Membrane</keyword>
<keyword evidence="4" id="KW-1185">Reference proteome</keyword>
<dbReference type="AlphaFoldDB" id="A0A8J7VYC1"/>
<keyword evidence="1" id="KW-1133">Transmembrane helix</keyword>
<evidence type="ECO:0000313" key="3">
    <source>
        <dbReference type="EMBL" id="MBS7458078.1"/>
    </source>
</evidence>
<evidence type="ECO:0000313" key="4">
    <source>
        <dbReference type="Proteomes" id="UP000675747"/>
    </source>
</evidence>
<sequence length="162" mass="17325">MPSLPRNGASRQRLRAVVPRRRTLGAWLLATAAAALLGSVVQTQVNLQDIERLGVAVPWRVRLATTAWDLVAFPRAWAPMLLVAFAVAFPPALRLSRDVPRARMPLLAIAAATGAVVAVKLVDALAPMPTLIAATRHWPGLLLLAASAGIGGLVFARLRRPR</sequence>
<dbReference type="EMBL" id="JAGQFT010000226">
    <property type="protein sequence ID" value="MBR0564044.1"/>
    <property type="molecule type" value="Genomic_DNA"/>
</dbReference>
<comment type="caution">
    <text evidence="2">The sequence shown here is derived from an EMBL/GenBank/DDBJ whole genome shotgun (WGS) entry which is preliminary data.</text>
</comment>
<accession>A0A8J7VYC1</accession>
<evidence type="ECO:0000256" key="1">
    <source>
        <dbReference type="SAM" id="Phobius"/>
    </source>
</evidence>
<name>A0A8J7VYC1_9GAMM</name>
<dbReference type="EMBL" id="JAGQFT020000009">
    <property type="protein sequence ID" value="MBS7458078.1"/>
    <property type="molecule type" value="Genomic_DNA"/>
</dbReference>
<feature type="transmembrane region" description="Helical" evidence="1">
    <location>
        <begin position="138"/>
        <end position="158"/>
    </location>
</feature>
<organism evidence="2">
    <name type="scientific">Coralloluteibacterium stylophorae</name>
    <dbReference type="NCBI Taxonomy" id="1776034"/>
    <lineage>
        <taxon>Bacteria</taxon>
        <taxon>Pseudomonadati</taxon>
        <taxon>Pseudomonadota</taxon>
        <taxon>Gammaproteobacteria</taxon>
        <taxon>Lysobacterales</taxon>
        <taxon>Lysobacteraceae</taxon>
        <taxon>Coralloluteibacterium</taxon>
    </lineage>
</organism>
<dbReference type="Proteomes" id="UP000675747">
    <property type="component" value="Unassembled WGS sequence"/>
</dbReference>
<protein>
    <submittedName>
        <fullName evidence="2">Uncharacterized protein</fullName>
    </submittedName>
</protein>
<proteinExistence type="predicted"/>